<evidence type="ECO:0000313" key="1">
    <source>
        <dbReference type="EMBL" id="JAH65234.1"/>
    </source>
</evidence>
<reference evidence="1" key="2">
    <citation type="journal article" date="2015" name="Fish Shellfish Immunol.">
        <title>Early steps in the European eel (Anguilla anguilla)-Vibrio vulnificus interaction in the gills: Role of the RtxA13 toxin.</title>
        <authorList>
            <person name="Callol A."/>
            <person name="Pajuelo D."/>
            <person name="Ebbesson L."/>
            <person name="Teles M."/>
            <person name="MacKenzie S."/>
            <person name="Amaro C."/>
        </authorList>
    </citation>
    <scope>NUCLEOTIDE SEQUENCE</scope>
</reference>
<dbReference type="EMBL" id="GBXM01043343">
    <property type="protein sequence ID" value="JAH65234.1"/>
    <property type="molecule type" value="Transcribed_RNA"/>
</dbReference>
<reference evidence="1" key="1">
    <citation type="submission" date="2014-11" db="EMBL/GenBank/DDBJ databases">
        <authorList>
            <person name="Amaro Gonzalez C."/>
        </authorList>
    </citation>
    <scope>NUCLEOTIDE SEQUENCE</scope>
</reference>
<accession>A0A0E9UH99</accession>
<dbReference type="AlphaFoldDB" id="A0A0E9UH99"/>
<protein>
    <submittedName>
        <fullName evidence="1">Uncharacterized protein</fullName>
    </submittedName>
</protein>
<sequence length="18" mass="2077">MRLNHGGMHIFTFSLLCV</sequence>
<proteinExistence type="predicted"/>
<name>A0A0E9UH99_ANGAN</name>
<organism evidence="1">
    <name type="scientific">Anguilla anguilla</name>
    <name type="common">European freshwater eel</name>
    <name type="synonym">Muraena anguilla</name>
    <dbReference type="NCBI Taxonomy" id="7936"/>
    <lineage>
        <taxon>Eukaryota</taxon>
        <taxon>Metazoa</taxon>
        <taxon>Chordata</taxon>
        <taxon>Craniata</taxon>
        <taxon>Vertebrata</taxon>
        <taxon>Euteleostomi</taxon>
        <taxon>Actinopterygii</taxon>
        <taxon>Neopterygii</taxon>
        <taxon>Teleostei</taxon>
        <taxon>Anguilliformes</taxon>
        <taxon>Anguillidae</taxon>
        <taxon>Anguilla</taxon>
    </lineage>
</organism>